<dbReference type="Pfam" id="PF04430">
    <property type="entry name" value="DUF498"/>
    <property type="match status" value="1"/>
</dbReference>
<comment type="caution">
    <text evidence="1">The sequence shown here is derived from an EMBL/GenBank/DDBJ whole genome shotgun (WGS) entry which is preliminary data.</text>
</comment>
<dbReference type="Gene3D" id="3.40.1230.10">
    <property type="entry name" value="MTH938-like"/>
    <property type="match status" value="1"/>
</dbReference>
<reference evidence="1" key="2">
    <citation type="journal article" date="2014" name="ISME J.">
        <title>Microbial stratification in low pH oxic and suboxic macroscopic growths along an acid mine drainage.</title>
        <authorList>
            <person name="Mendez-Garcia C."/>
            <person name="Mesa V."/>
            <person name="Sprenger R.R."/>
            <person name="Richter M."/>
            <person name="Diez M.S."/>
            <person name="Solano J."/>
            <person name="Bargiela R."/>
            <person name="Golyshina O.V."/>
            <person name="Manteca A."/>
            <person name="Ramos J.L."/>
            <person name="Gallego J.R."/>
            <person name="Llorente I."/>
            <person name="Martins Dos Santos V.A."/>
            <person name="Jensen O.N."/>
            <person name="Pelaez A.I."/>
            <person name="Sanchez J."/>
            <person name="Ferrer M."/>
        </authorList>
    </citation>
    <scope>NUCLEOTIDE SEQUENCE</scope>
</reference>
<proteinExistence type="predicted"/>
<dbReference type="InterPro" id="IPR007523">
    <property type="entry name" value="NDUFAF3/AAMDC"/>
</dbReference>
<dbReference type="AlphaFoldDB" id="T0ZVU4"/>
<protein>
    <submittedName>
        <fullName evidence="1">Protein containing DUF498</fullName>
    </submittedName>
</protein>
<gene>
    <name evidence="1" type="ORF">B2A_07869</name>
</gene>
<evidence type="ECO:0000313" key="1">
    <source>
        <dbReference type="EMBL" id="EQD48752.1"/>
    </source>
</evidence>
<reference evidence="1" key="1">
    <citation type="submission" date="2013-08" db="EMBL/GenBank/DDBJ databases">
        <authorList>
            <person name="Mendez C."/>
            <person name="Richter M."/>
            <person name="Ferrer M."/>
            <person name="Sanchez J."/>
        </authorList>
    </citation>
    <scope>NUCLEOTIDE SEQUENCE</scope>
</reference>
<dbReference type="PANTHER" id="PTHR21192:SF2">
    <property type="entry name" value="NADH DEHYDROGENASE [UBIQUINONE] 1 ALPHA SUBCOMPLEX ASSEMBLY FACTOR 3"/>
    <property type="match status" value="1"/>
</dbReference>
<dbReference type="SUPFAM" id="SSF64076">
    <property type="entry name" value="MTH938-like"/>
    <property type="match status" value="1"/>
</dbReference>
<dbReference type="EMBL" id="AUZZ01005658">
    <property type="protein sequence ID" value="EQD48752.1"/>
    <property type="molecule type" value="Genomic_DNA"/>
</dbReference>
<dbReference type="InterPro" id="IPR036748">
    <property type="entry name" value="MTH938-like_sf"/>
</dbReference>
<accession>T0ZVU4</accession>
<name>T0ZVU4_9ZZZZ</name>
<sequence>IGDDDDEFAHERYGSVMDITLERGMQLNTVRAYSAEVLRIGPTEVRASCLVSAERLITPWAPARFEALAPQHLAEIFALEPQVVLIGSGWRQRFAPAHIRAAFTERRVGLEVMELAAACRTFNVLVHEGRQVVAALFFE</sequence>
<dbReference type="PANTHER" id="PTHR21192">
    <property type="entry name" value="NUCLEAR PROTEIN E3-3"/>
    <property type="match status" value="1"/>
</dbReference>
<feature type="non-terminal residue" evidence="1">
    <location>
        <position position="1"/>
    </location>
</feature>
<organism evidence="1">
    <name type="scientific">mine drainage metagenome</name>
    <dbReference type="NCBI Taxonomy" id="410659"/>
    <lineage>
        <taxon>unclassified sequences</taxon>
        <taxon>metagenomes</taxon>
        <taxon>ecological metagenomes</taxon>
    </lineage>
</organism>